<feature type="binding site" evidence="7">
    <location>
        <position position="151"/>
    </location>
    <ligand>
        <name>S-adenosyl-L-methionine</name>
        <dbReference type="ChEBI" id="CHEBI:59789"/>
    </ligand>
</feature>
<organism evidence="9 10">
    <name type="scientific">Cellulomonas bogoriensis 69B4 = DSM 16987</name>
    <dbReference type="NCBI Taxonomy" id="1386082"/>
    <lineage>
        <taxon>Bacteria</taxon>
        <taxon>Bacillati</taxon>
        <taxon>Actinomycetota</taxon>
        <taxon>Actinomycetes</taxon>
        <taxon>Micrococcales</taxon>
        <taxon>Cellulomonadaceae</taxon>
        <taxon>Cellulomonas</taxon>
    </lineage>
</organism>
<dbReference type="UniPathway" id="UPA00989"/>
<evidence type="ECO:0000256" key="3">
    <source>
        <dbReference type="ARBA" id="ARBA00022603"/>
    </source>
</evidence>
<evidence type="ECO:0000313" key="10">
    <source>
        <dbReference type="Proteomes" id="UP000054314"/>
    </source>
</evidence>
<evidence type="ECO:0000313" key="9">
    <source>
        <dbReference type="EMBL" id="KGM13145.1"/>
    </source>
</evidence>
<dbReference type="RefSeq" id="WP_052105226.1">
    <property type="nucleotide sequence ID" value="NZ_AXCZ01000063.1"/>
</dbReference>
<dbReference type="PANTHER" id="PTHR23417:SF14">
    <property type="entry name" value="PENTACOTRIPEPTIDE-REPEAT REGION OF PRORP DOMAIN-CONTAINING PROTEIN"/>
    <property type="match status" value="1"/>
</dbReference>
<feature type="binding site" evidence="7">
    <location>
        <position position="76"/>
    </location>
    <ligand>
        <name>S-adenosyl-L-methionine</name>
        <dbReference type="ChEBI" id="CHEBI:59789"/>
    </ligand>
</feature>
<proteinExistence type="inferred from homology"/>
<keyword evidence="3 7" id="KW-0489">Methyltransferase</keyword>
<dbReference type="GO" id="GO:0043527">
    <property type="term" value="C:tRNA methyltransferase complex"/>
    <property type="evidence" value="ECO:0007669"/>
    <property type="project" value="TreeGrafter"/>
</dbReference>
<dbReference type="PANTHER" id="PTHR23417">
    <property type="entry name" value="3-DEOXY-D-MANNO-OCTULOSONIC-ACID TRANSFERASE/TRNA GUANINE-N 7 - -METHYLTRANSFERASE"/>
    <property type="match status" value="1"/>
</dbReference>
<dbReference type="EC" id="2.1.1.33" evidence="7"/>
<dbReference type="Pfam" id="PF02390">
    <property type="entry name" value="Methyltransf_4"/>
    <property type="match status" value="1"/>
</dbReference>
<dbReference type="CDD" id="cd02440">
    <property type="entry name" value="AdoMet_MTases"/>
    <property type="match status" value="1"/>
</dbReference>
<gene>
    <name evidence="7" type="primary">trmB</name>
    <name evidence="9" type="ORF">N869_15905</name>
</gene>
<dbReference type="HAMAP" id="MF_01057">
    <property type="entry name" value="tRNA_methyltr_TrmB"/>
    <property type="match status" value="1"/>
</dbReference>
<feature type="region of interest" description="Disordered" evidence="8">
    <location>
        <begin position="1"/>
        <end position="27"/>
    </location>
</feature>
<evidence type="ECO:0000256" key="2">
    <source>
        <dbReference type="ARBA" id="ARBA00003015"/>
    </source>
</evidence>
<evidence type="ECO:0000256" key="4">
    <source>
        <dbReference type="ARBA" id="ARBA00022679"/>
    </source>
</evidence>
<comment type="pathway">
    <text evidence="7">tRNA modification; N(7)-methylguanine-tRNA biosynthesis.</text>
</comment>
<evidence type="ECO:0000256" key="8">
    <source>
        <dbReference type="SAM" id="MobiDB-lite"/>
    </source>
</evidence>
<evidence type="ECO:0000256" key="1">
    <source>
        <dbReference type="ARBA" id="ARBA00000142"/>
    </source>
</evidence>
<reference evidence="9 10" key="1">
    <citation type="submission" date="2013-08" db="EMBL/GenBank/DDBJ databases">
        <title>Genome sequencing of Cellulomonas bogoriensis 69B4.</title>
        <authorList>
            <person name="Chen F."/>
            <person name="Li Y."/>
            <person name="Wang G."/>
        </authorList>
    </citation>
    <scope>NUCLEOTIDE SEQUENCE [LARGE SCALE GENOMIC DNA]</scope>
    <source>
        <strain evidence="9 10">69B4</strain>
    </source>
</reference>
<feature type="binding site" evidence="7">
    <location>
        <position position="128"/>
    </location>
    <ligand>
        <name>S-adenosyl-L-methionine</name>
        <dbReference type="ChEBI" id="CHEBI:59789"/>
    </ligand>
</feature>
<dbReference type="Proteomes" id="UP000054314">
    <property type="component" value="Unassembled WGS sequence"/>
</dbReference>
<keyword evidence="5 7" id="KW-0949">S-adenosyl-L-methionine</keyword>
<feature type="binding site" evidence="7">
    <location>
        <position position="101"/>
    </location>
    <ligand>
        <name>S-adenosyl-L-methionine</name>
        <dbReference type="ChEBI" id="CHEBI:59789"/>
    </ligand>
</feature>
<dbReference type="InterPro" id="IPR029063">
    <property type="entry name" value="SAM-dependent_MTases_sf"/>
</dbReference>
<dbReference type="PROSITE" id="PS51625">
    <property type="entry name" value="SAM_MT_TRMB"/>
    <property type="match status" value="1"/>
</dbReference>
<dbReference type="AlphaFoldDB" id="A0A0A0BYX0"/>
<sequence>MTATFDQAAGAAHQEIRTFHPRRSPLSRAQREALTHLWPGLGFSIHNPANGTPPSHPDGTLDTTALFGRRAPVVLEIGSGMGEATVAMAAADPDRDYLAVDVHIPGIATLLQRVDTAGVGNVRVAHGDAMTLVREHVAPSSLDAVHVFFPDPWPKARHHKRRLVQERHVRVLTDRLRPGGTLHCATDWDEYAEQMLTVLTAPGSGLTNPHQGYAPRPPHRPVTKFEQRGLDLGHTVRDVVVHRA</sequence>
<feature type="binding site" evidence="7">
    <location>
        <position position="155"/>
    </location>
    <ligand>
        <name>substrate</name>
    </ligand>
</feature>
<dbReference type="Gene3D" id="3.40.50.150">
    <property type="entry name" value="Vaccinia Virus protein VP39"/>
    <property type="match status" value="1"/>
</dbReference>
<dbReference type="InterPro" id="IPR055361">
    <property type="entry name" value="tRNA_methyltr_TrmB_bact"/>
</dbReference>
<comment type="function">
    <text evidence="2 7">Catalyzes the formation of N(7)-methylguanine at position 46 (m7G46) in tRNA.</text>
</comment>
<dbReference type="NCBIfam" id="TIGR00091">
    <property type="entry name" value="tRNA (guanosine(46)-N7)-methyltransferase TrmB"/>
    <property type="match status" value="1"/>
</dbReference>
<evidence type="ECO:0000256" key="5">
    <source>
        <dbReference type="ARBA" id="ARBA00022691"/>
    </source>
</evidence>
<feature type="binding site" evidence="7">
    <location>
        <position position="187"/>
    </location>
    <ligand>
        <name>substrate</name>
    </ligand>
</feature>
<dbReference type="InterPro" id="IPR003358">
    <property type="entry name" value="tRNA_(Gua-N-7)_MeTrfase_Trmb"/>
</dbReference>
<keyword evidence="4 7" id="KW-0808">Transferase</keyword>
<comment type="caution">
    <text evidence="9">The sequence shown here is derived from an EMBL/GenBank/DDBJ whole genome shotgun (WGS) entry which is preliminary data.</text>
</comment>
<dbReference type="EMBL" id="AXCZ01000063">
    <property type="protein sequence ID" value="KGM13145.1"/>
    <property type="molecule type" value="Genomic_DNA"/>
</dbReference>
<comment type="catalytic activity">
    <reaction evidence="1 7">
        <text>guanosine(46) in tRNA + S-adenosyl-L-methionine = N(7)-methylguanosine(46) in tRNA + S-adenosyl-L-homocysteine</text>
        <dbReference type="Rhea" id="RHEA:42708"/>
        <dbReference type="Rhea" id="RHEA-COMP:10188"/>
        <dbReference type="Rhea" id="RHEA-COMP:10189"/>
        <dbReference type="ChEBI" id="CHEBI:57856"/>
        <dbReference type="ChEBI" id="CHEBI:59789"/>
        <dbReference type="ChEBI" id="CHEBI:74269"/>
        <dbReference type="ChEBI" id="CHEBI:74480"/>
        <dbReference type="EC" id="2.1.1.33"/>
    </reaction>
</comment>
<keyword evidence="6 7" id="KW-0819">tRNA processing</keyword>
<comment type="caution">
    <text evidence="7">Lacks conserved residue(s) required for the propagation of feature annotation.</text>
</comment>
<feature type="binding site" evidence="7">
    <location>
        <begin position="223"/>
        <end position="226"/>
    </location>
    <ligand>
        <name>substrate</name>
    </ligand>
</feature>
<name>A0A0A0BYX0_9CELL</name>
<dbReference type="OrthoDB" id="9802090at2"/>
<evidence type="ECO:0000256" key="6">
    <source>
        <dbReference type="ARBA" id="ARBA00022694"/>
    </source>
</evidence>
<accession>A0A0A0BYX0</accession>
<dbReference type="SUPFAM" id="SSF53335">
    <property type="entry name" value="S-adenosyl-L-methionine-dependent methyltransferases"/>
    <property type="match status" value="1"/>
</dbReference>
<evidence type="ECO:0000256" key="7">
    <source>
        <dbReference type="HAMAP-Rule" id="MF_01057"/>
    </source>
</evidence>
<keyword evidence="10" id="KW-1185">Reference proteome</keyword>
<comment type="similarity">
    <text evidence="7">Belongs to the class I-like SAM-binding methyltransferase superfamily. TrmB family.</text>
</comment>
<dbReference type="GO" id="GO:0008176">
    <property type="term" value="F:tRNA (guanine(46)-N7)-methyltransferase activity"/>
    <property type="evidence" value="ECO:0007669"/>
    <property type="project" value="UniProtKB-UniRule"/>
</dbReference>
<protein>
    <recommendedName>
        <fullName evidence="7">tRNA (guanine-N(7)-)-methyltransferase</fullName>
        <ecNumber evidence="7">2.1.1.33</ecNumber>
    </recommendedName>
    <alternativeName>
        <fullName evidence="7">tRNA (guanine(46)-N(7))-methyltransferase</fullName>
    </alternativeName>
    <alternativeName>
        <fullName evidence="7">tRNA(m7G46)-methyltransferase</fullName>
    </alternativeName>
</protein>